<keyword evidence="5" id="KW-1185">Reference proteome</keyword>
<dbReference type="PANTHER" id="PTHR24124">
    <property type="entry name" value="ANKYRIN REPEAT FAMILY A"/>
    <property type="match status" value="1"/>
</dbReference>
<dbReference type="Gene3D" id="1.25.40.20">
    <property type="entry name" value="Ankyrin repeat-containing domain"/>
    <property type="match status" value="1"/>
</dbReference>
<reference evidence="4" key="1">
    <citation type="submission" date="2023-10" db="EMBL/GenBank/DDBJ databases">
        <authorList>
            <person name="Chen Y."/>
            <person name="Shah S."/>
            <person name="Dougan E. K."/>
            <person name="Thang M."/>
            <person name="Chan C."/>
        </authorList>
    </citation>
    <scope>NUCLEOTIDE SEQUENCE [LARGE SCALE GENOMIC DNA]</scope>
</reference>
<dbReference type="PANTHER" id="PTHR24124:SF14">
    <property type="entry name" value="CHROMOSOME UNDETERMINED SCAFFOLD_25, WHOLE GENOME SHOTGUN SEQUENCE"/>
    <property type="match status" value="1"/>
</dbReference>
<evidence type="ECO:0000313" key="5">
    <source>
        <dbReference type="Proteomes" id="UP001189429"/>
    </source>
</evidence>
<dbReference type="InterPro" id="IPR002110">
    <property type="entry name" value="Ankyrin_rpt"/>
</dbReference>
<sequence length="123" mass="13467">MLHVVSQVTEMLQSGEVKDIHQGNANGFTGLHMAALKHKLDIATLLVEKGHDVNIEECNGLTPLDYCVDSALTDGIFTDKNGSQGYLAMVEFLESRGAVRQQERAWLTAANQEAFAPNLPQEN</sequence>
<organism evidence="4 5">
    <name type="scientific">Prorocentrum cordatum</name>
    <dbReference type="NCBI Taxonomy" id="2364126"/>
    <lineage>
        <taxon>Eukaryota</taxon>
        <taxon>Sar</taxon>
        <taxon>Alveolata</taxon>
        <taxon>Dinophyceae</taxon>
        <taxon>Prorocentrales</taxon>
        <taxon>Prorocentraceae</taxon>
        <taxon>Prorocentrum</taxon>
    </lineage>
</organism>
<comment type="caution">
    <text evidence="4">The sequence shown here is derived from an EMBL/GenBank/DDBJ whole genome shotgun (WGS) entry which is preliminary data.</text>
</comment>
<keyword evidence="2 3" id="KW-0040">ANK repeat</keyword>
<dbReference type="Pfam" id="PF12796">
    <property type="entry name" value="Ank_2"/>
    <property type="match status" value="1"/>
</dbReference>
<dbReference type="EMBL" id="CAUYUJ010017633">
    <property type="protein sequence ID" value="CAK0876534.1"/>
    <property type="molecule type" value="Genomic_DNA"/>
</dbReference>
<dbReference type="Proteomes" id="UP001189429">
    <property type="component" value="Unassembled WGS sequence"/>
</dbReference>
<dbReference type="PROSITE" id="PS50297">
    <property type="entry name" value="ANK_REP_REGION"/>
    <property type="match status" value="1"/>
</dbReference>
<gene>
    <name evidence="4" type="ORF">PCOR1329_LOCUS60852</name>
</gene>
<dbReference type="SUPFAM" id="SSF48403">
    <property type="entry name" value="Ankyrin repeat"/>
    <property type="match status" value="1"/>
</dbReference>
<feature type="repeat" description="ANK" evidence="3">
    <location>
        <begin position="26"/>
        <end position="58"/>
    </location>
</feature>
<dbReference type="InterPro" id="IPR036770">
    <property type="entry name" value="Ankyrin_rpt-contain_sf"/>
</dbReference>
<keyword evidence="1" id="KW-0677">Repeat</keyword>
<evidence type="ECO:0000313" key="4">
    <source>
        <dbReference type="EMBL" id="CAK0876534.1"/>
    </source>
</evidence>
<protein>
    <submittedName>
        <fullName evidence="4">Uncharacterized protein</fullName>
    </submittedName>
</protein>
<dbReference type="SMART" id="SM00248">
    <property type="entry name" value="ANK"/>
    <property type="match status" value="2"/>
</dbReference>
<accession>A0ABN9VTZ0</accession>
<name>A0ABN9VTZ0_9DINO</name>
<proteinExistence type="predicted"/>
<evidence type="ECO:0000256" key="3">
    <source>
        <dbReference type="PROSITE-ProRule" id="PRU00023"/>
    </source>
</evidence>
<dbReference type="PROSITE" id="PS50088">
    <property type="entry name" value="ANK_REPEAT"/>
    <property type="match status" value="1"/>
</dbReference>
<evidence type="ECO:0000256" key="1">
    <source>
        <dbReference type="ARBA" id="ARBA00022737"/>
    </source>
</evidence>
<evidence type="ECO:0000256" key="2">
    <source>
        <dbReference type="ARBA" id="ARBA00023043"/>
    </source>
</evidence>